<dbReference type="EMBL" id="MCGT01000001">
    <property type="protein sequence ID" value="ORX63017.1"/>
    <property type="molecule type" value="Genomic_DNA"/>
</dbReference>
<organism evidence="2 3">
    <name type="scientific">Hesseltinella vesiculosa</name>
    <dbReference type="NCBI Taxonomy" id="101127"/>
    <lineage>
        <taxon>Eukaryota</taxon>
        <taxon>Fungi</taxon>
        <taxon>Fungi incertae sedis</taxon>
        <taxon>Mucoromycota</taxon>
        <taxon>Mucoromycotina</taxon>
        <taxon>Mucoromycetes</taxon>
        <taxon>Mucorales</taxon>
        <taxon>Cunninghamellaceae</taxon>
        <taxon>Hesseltinella</taxon>
    </lineage>
</organism>
<feature type="compositionally biased region" description="Polar residues" evidence="1">
    <location>
        <begin position="7"/>
        <end position="33"/>
    </location>
</feature>
<accession>A0A1X2GY56</accession>
<evidence type="ECO:0000313" key="3">
    <source>
        <dbReference type="Proteomes" id="UP000242146"/>
    </source>
</evidence>
<dbReference type="AlphaFoldDB" id="A0A1X2GY56"/>
<gene>
    <name evidence="2" type="ORF">DM01DRAFT_1331111</name>
</gene>
<protein>
    <submittedName>
        <fullName evidence="2">Uncharacterized protein</fullName>
    </submittedName>
</protein>
<evidence type="ECO:0000256" key="1">
    <source>
        <dbReference type="SAM" id="MobiDB-lite"/>
    </source>
</evidence>
<feature type="region of interest" description="Disordered" evidence="1">
    <location>
        <begin position="1"/>
        <end position="67"/>
    </location>
</feature>
<sequence length="67" mass="7488">MARDPFNFQSYATTRPSSPSEASECLTENNPKVENTGDAGETPASHRPPLSNNADQRDAYHKRTFLY</sequence>
<name>A0A1X2GY56_9FUNG</name>
<dbReference type="Proteomes" id="UP000242146">
    <property type="component" value="Unassembled WGS sequence"/>
</dbReference>
<reference evidence="2 3" key="1">
    <citation type="submission" date="2016-07" db="EMBL/GenBank/DDBJ databases">
        <title>Pervasive Adenine N6-methylation of Active Genes in Fungi.</title>
        <authorList>
            <consortium name="DOE Joint Genome Institute"/>
            <person name="Mondo S.J."/>
            <person name="Dannebaum R.O."/>
            <person name="Kuo R.C."/>
            <person name="Labutti K."/>
            <person name="Haridas S."/>
            <person name="Kuo A."/>
            <person name="Salamov A."/>
            <person name="Ahrendt S.R."/>
            <person name="Lipzen A."/>
            <person name="Sullivan W."/>
            <person name="Andreopoulos W.B."/>
            <person name="Clum A."/>
            <person name="Lindquist E."/>
            <person name="Daum C."/>
            <person name="Ramamoorthy G.K."/>
            <person name="Gryganskyi A."/>
            <person name="Culley D."/>
            <person name="Magnuson J.K."/>
            <person name="James T.Y."/>
            <person name="O'Malley M.A."/>
            <person name="Stajich J.E."/>
            <person name="Spatafora J.W."/>
            <person name="Visel A."/>
            <person name="Grigoriev I.V."/>
        </authorList>
    </citation>
    <scope>NUCLEOTIDE SEQUENCE [LARGE SCALE GENOMIC DNA]</scope>
    <source>
        <strain evidence="2 3">NRRL 3301</strain>
    </source>
</reference>
<evidence type="ECO:0000313" key="2">
    <source>
        <dbReference type="EMBL" id="ORX63017.1"/>
    </source>
</evidence>
<keyword evidence="3" id="KW-1185">Reference proteome</keyword>
<comment type="caution">
    <text evidence="2">The sequence shown here is derived from an EMBL/GenBank/DDBJ whole genome shotgun (WGS) entry which is preliminary data.</text>
</comment>
<proteinExistence type="predicted"/>